<reference evidence="2 3" key="1">
    <citation type="submission" date="2013-08" db="EMBL/GenBank/DDBJ databases">
        <authorList>
            <person name="Huang J."/>
            <person name="Wang G."/>
        </authorList>
    </citation>
    <scope>NUCLEOTIDE SEQUENCE [LARGE SCALE GENOMIC DNA]</scope>
    <source>
        <strain evidence="2 3">JSM 076056</strain>
    </source>
</reference>
<evidence type="ECO:0000256" key="1">
    <source>
        <dbReference type="SAM" id="Phobius"/>
    </source>
</evidence>
<evidence type="ECO:0000313" key="3">
    <source>
        <dbReference type="Proteomes" id="UP000030528"/>
    </source>
</evidence>
<gene>
    <name evidence="2" type="ORF">N781_03540</name>
</gene>
<keyword evidence="1" id="KW-0472">Membrane</keyword>
<dbReference type="Proteomes" id="UP000030528">
    <property type="component" value="Unassembled WGS sequence"/>
</dbReference>
<accession>A0A0A5GKB5</accession>
<feature type="transmembrane region" description="Helical" evidence="1">
    <location>
        <begin position="38"/>
        <end position="55"/>
    </location>
</feature>
<sequence>MAPVTADLGMVDLDMVAQAMADLGMADLGMALVLTNHASPFSLGDVFLFIVLSWLSTSKNDRIFQ</sequence>
<keyword evidence="3" id="KW-1185">Reference proteome</keyword>
<keyword evidence="1" id="KW-1133">Transmembrane helix</keyword>
<name>A0A0A5GKB5_9BACI</name>
<comment type="caution">
    <text evidence="2">The sequence shown here is derived from an EMBL/GenBank/DDBJ whole genome shotgun (WGS) entry which is preliminary data.</text>
</comment>
<evidence type="ECO:0000313" key="2">
    <source>
        <dbReference type="EMBL" id="KGX91673.1"/>
    </source>
</evidence>
<proteinExistence type="predicted"/>
<protein>
    <submittedName>
        <fullName evidence="2">Uncharacterized protein</fullName>
    </submittedName>
</protein>
<keyword evidence="1" id="KW-0812">Transmembrane</keyword>
<dbReference type="AlphaFoldDB" id="A0A0A5GKB5"/>
<dbReference type="EMBL" id="AVPE01000009">
    <property type="protein sequence ID" value="KGX91673.1"/>
    <property type="molecule type" value="Genomic_DNA"/>
</dbReference>
<organism evidence="2 3">
    <name type="scientific">Pontibacillus halophilus JSM 076056 = DSM 19796</name>
    <dbReference type="NCBI Taxonomy" id="1385510"/>
    <lineage>
        <taxon>Bacteria</taxon>
        <taxon>Bacillati</taxon>
        <taxon>Bacillota</taxon>
        <taxon>Bacilli</taxon>
        <taxon>Bacillales</taxon>
        <taxon>Bacillaceae</taxon>
        <taxon>Pontibacillus</taxon>
    </lineage>
</organism>